<dbReference type="PANTHER" id="PTHR23050">
    <property type="entry name" value="CALCIUM BINDING PROTEIN"/>
    <property type="match status" value="1"/>
</dbReference>
<dbReference type="GO" id="GO:0005509">
    <property type="term" value="F:calcium ion binding"/>
    <property type="evidence" value="ECO:0007669"/>
    <property type="project" value="InterPro"/>
</dbReference>
<dbReference type="InterPro" id="IPR002048">
    <property type="entry name" value="EF_hand_dom"/>
</dbReference>
<dbReference type="Pfam" id="PF13499">
    <property type="entry name" value="EF-hand_7"/>
    <property type="match status" value="1"/>
</dbReference>
<accession>A0A7S3LT91</accession>
<dbReference type="AlphaFoldDB" id="A0A7S3LT91"/>
<evidence type="ECO:0000313" key="4">
    <source>
        <dbReference type="EMBL" id="CAE0439295.1"/>
    </source>
</evidence>
<feature type="domain" description="EF-hand" evidence="3">
    <location>
        <begin position="96"/>
        <end position="131"/>
    </location>
</feature>
<dbReference type="PROSITE" id="PS50222">
    <property type="entry name" value="EF_HAND_2"/>
    <property type="match status" value="2"/>
</dbReference>
<name>A0A7S3LT91_9STRA</name>
<dbReference type="CDD" id="cd00051">
    <property type="entry name" value="EFh"/>
    <property type="match status" value="1"/>
</dbReference>
<dbReference type="PROSITE" id="PS00018">
    <property type="entry name" value="EF_HAND_1"/>
    <property type="match status" value="2"/>
</dbReference>
<dbReference type="InterPro" id="IPR011992">
    <property type="entry name" value="EF-hand-dom_pair"/>
</dbReference>
<feature type="domain" description="EF-hand" evidence="3">
    <location>
        <begin position="166"/>
        <end position="201"/>
    </location>
</feature>
<proteinExistence type="predicted"/>
<keyword evidence="2" id="KW-0106">Calcium</keyword>
<evidence type="ECO:0000256" key="2">
    <source>
        <dbReference type="ARBA" id="ARBA00022837"/>
    </source>
</evidence>
<dbReference type="InterPro" id="IPR018247">
    <property type="entry name" value="EF_Hand_1_Ca_BS"/>
</dbReference>
<keyword evidence="1" id="KW-0677">Repeat</keyword>
<dbReference type="EMBL" id="HBIN01012622">
    <property type="protein sequence ID" value="CAE0439295.1"/>
    <property type="molecule type" value="Transcribed_RNA"/>
</dbReference>
<dbReference type="Gene3D" id="1.10.238.10">
    <property type="entry name" value="EF-hand"/>
    <property type="match status" value="2"/>
</dbReference>
<dbReference type="SMART" id="SM00054">
    <property type="entry name" value="EFh"/>
    <property type="match status" value="4"/>
</dbReference>
<dbReference type="SUPFAM" id="SSF47473">
    <property type="entry name" value="EF-hand"/>
    <property type="match status" value="1"/>
</dbReference>
<sequence>MGGAVSISEVNEENFQEKLEELWNNEEARPGLKQKVYDAQKFLAKKAREASVGKIEHPLPDSKQEELWNLLDYNGNGFSSLAELDKLVVEHYPEFDNKPAIMRAYHTIDRNNNGFISKSEFADFFYYLDYFCKLWEKFEGIDDNNDRRIDIKEFKQYADSVFGRKMSDGTAETMFRLIDRNGGGKILFYEFAAHFAHLEKNVDVEKLPFE</sequence>
<dbReference type="InterPro" id="IPR050145">
    <property type="entry name" value="Centrin_CML-like"/>
</dbReference>
<organism evidence="4">
    <name type="scientific">Aplanochytrium stocchinoi</name>
    <dbReference type="NCBI Taxonomy" id="215587"/>
    <lineage>
        <taxon>Eukaryota</taxon>
        <taxon>Sar</taxon>
        <taxon>Stramenopiles</taxon>
        <taxon>Bigyra</taxon>
        <taxon>Labyrinthulomycetes</taxon>
        <taxon>Thraustochytrida</taxon>
        <taxon>Thraustochytriidae</taxon>
        <taxon>Aplanochytrium</taxon>
    </lineage>
</organism>
<reference evidence="4" key="1">
    <citation type="submission" date="2021-01" db="EMBL/GenBank/DDBJ databases">
        <authorList>
            <person name="Corre E."/>
            <person name="Pelletier E."/>
            <person name="Niang G."/>
            <person name="Scheremetjew M."/>
            <person name="Finn R."/>
            <person name="Kale V."/>
            <person name="Holt S."/>
            <person name="Cochrane G."/>
            <person name="Meng A."/>
            <person name="Brown T."/>
            <person name="Cohen L."/>
        </authorList>
    </citation>
    <scope>NUCLEOTIDE SEQUENCE</scope>
    <source>
        <strain evidence="4">GSBS06</strain>
    </source>
</reference>
<gene>
    <name evidence="4" type="ORF">ASTO00021_LOCUS9509</name>
</gene>
<protein>
    <recommendedName>
        <fullName evidence="3">EF-hand domain-containing protein</fullName>
    </recommendedName>
</protein>
<evidence type="ECO:0000259" key="3">
    <source>
        <dbReference type="PROSITE" id="PS50222"/>
    </source>
</evidence>
<dbReference type="Pfam" id="PF13202">
    <property type="entry name" value="EF-hand_5"/>
    <property type="match status" value="1"/>
</dbReference>
<evidence type="ECO:0000256" key="1">
    <source>
        <dbReference type="ARBA" id="ARBA00022737"/>
    </source>
</evidence>